<name>A0A1S8AVY6_9EURY</name>
<dbReference type="Proteomes" id="UP000189370">
    <property type="component" value="Unassembled WGS sequence"/>
</dbReference>
<dbReference type="EMBL" id="LWLN01000001">
    <property type="protein sequence ID" value="OLZ40679.1"/>
    <property type="molecule type" value="Genomic_DNA"/>
</dbReference>
<reference evidence="3" key="1">
    <citation type="submission" date="2016-04" db="EMBL/GenBank/DDBJ databases">
        <authorList>
            <person name="Chen S.-C."/>
            <person name="Lai M.-C."/>
        </authorList>
    </citation>
    <scope>NUCLEOTIDE SEQUENCE [LARGE SCALE GENOMIC DNA]</scope>
    <source>
        <strain evidence="3">AB14</strain>
    </source>
</reference>
<comment type="caution">
    <text evidence="2">The sequence shown here is derived from an EMBL/GenBank/DDBJ whole genome shotgun (WGS) entry which is preliminary data.</text>
</comment>
<keyword evidence="3" id="KW-1185">Reference proteome</keyword>
<dbReference type="STRING" id="301967.A6E15_06590"/>
<feature type="region of interest" description="Disordered" evidence="1">
    <location>
        <begin position="1"/>
        <end position="21"/>
    </location>
</feature>
<sequence length="108" mass="11580">MEPRRGGRGLGDGSGWWGESKRYGYSPLTDDPCSITISLEGPSRGDFDLYVTTDGSRPTRWSHDEAAAGSGTAPSIALDLEGDESFGLQVHANSGSGEYTLRVEERGR</sequence>
<gene>
    <name evidence="2" type="ORF">A6E15_06590</name>
</gene>
<evidence type="ECO:0008006" key="4">
    <source>
        <dbReference type="Google" id="ProtNLM"/>
    </source>
</evidence>
<evidence type="ECO:0000313" key="3">
    <source>
        <dbReference type="Proteomes" id="UP000189370"/>
    </source>
</evidence>
<dbReference type="Gene3D" id="2.60.120.380">
    <property type="match status" value="1"/>
</dbReference>
<evidence type="ECO:0000313" key="2">
    <source>
        <dbReference type="EMBL" id="OLZ40679.1"/>
    </source>
</evidence>
<organism evidence="2 3">
    <name type="scientific">Natrinema saccharevitans</name>
    <dbReference type="NCBI Taxonomy" id="301967"/>
    <lineage>
        <taxon>Archaea</taxon>
        <taxon>Methanobacteriati</taxon>
        <taxon>Methanobacteriota</taxon>
        <taxon>Stenosarchaea group</taxon>
        <taxon>Halobacteria</taxon>
        <taxon>Halobacteriales</taxon>
        <taxon>Natrialbaceae</taxon>
        <taxon>Natrinema</taxon>
    </lineage>
</organism>
<dbReference type="AlphaFoldDB" id="A0A1S8AVY6"/>
<proteinExistence type="predicted"/>
<accession>A0A1S8AVY6</accession>
<dbReference type="RefSeq" id="WP_076144917.1">
    <property type="nucleotide sequence ID" value="NZ_LWLN01000001.1"/>
</dbReference>
<protein>
    <recommendedName>
        <fullName evidence="4">Peptidase C-terminal archaeal/bacterial domain-containing protein</fullName>
    </recommendedName>
</protein>
<evidence type="ECO:0000256" key="1">
    <source>
        <dbReference type="SAM" id="MobiDB-lite"/>
    </source>
</evidence>